<dbReference type="InterPro" id="IPR051829">
    <property type="entry name" value="Multiheme_Cytochr_ET"/>
</dbReference>
<dbReference type="InterPro" id="IPR036280">
    <property type="entry name" value="Multihaem_cyt_sf"/>
</dbReference>
<dbReference type="PANTHER" id="PTHR35038:SF8">
    <property type="entry name" value="C-TYPE POLYHEME CYTOCHROME OMCC"/>
    <property type="match status" value="1"/>
</dbReference>
<dbReference type="EMBL" id="JAAQPH010000008">
    <property type="protein sequence ID" value="NIA69282.1"/>
    <property type="molecule type" value="Genomic_DNA"/>
</dbReference>
<proteinExistence type="predicted"/>
<dbReference type="RefSeq" id="WP_167224728.1">
    <property type="nucleotide sequence ID" value="NZ_JAAQPH010000008.1"/>
</dbReference>
<dbReference type="PROSITE" id="PS50005">
    <property type="entry name" value="TPR"/>
    <property type="match status" value="1"/>
</dbReference>
<keyword evidence="2" id="KW-0802">TPR repeat</keyword>
<dbReference type="InterPro" id="IPR023155">
    <property type="entry name" value="Cyt_c-552/4"/>
</dbReference>
<evidence type="ECO:0000259" key="4">
    <source>
        <dbReference type="Pfam" id="PF13435"/>
    </source>
</evidence>
<evidence type="ECO:0000256" key="2">
    <source>
        <dbReference type="PROSITE-ProRule" id="PRU00339"/>
    </source>
</evidence>
<accession>A0A967K8J4</accession>
<sequence length="730" mass="79074">MPSSNTAAQNNPPAANAPGYVTTAVCAGCHVEEHAEWQDSHHDWALKEATEKTVLGDFNGGSFEQQGEVWRFSRRGDNFIAESHGDDGTWVEHKVLYSVGVAPLQQYLVMLDGGRLQALTVAWDVQAERWFHLYPGPKVAEGDGLHWTRTFNNWNSRCADCHSTGYIKGLDPRGGTFDSRWSDLNVGCESCHGPGEAHVAWAQKPDDTTGRGFTAKPGNEIEVCAACHARRQALGAESRPAGAPFLDHFVPALLREGLYHADGQILDEVYVYGSFLQSRMYAKGVTCSNCHAPHTARLKAEGNALCTACHSPTGNDAFPSLRNALYDSPDHHFHEAGSDGAACVNCHMAERTYMIVDPRRDHSFRVPRPDLSAALGTPNTCTDCHMDKDPAWAAAELERRFPTGRSGEPHFGKALAAGRRSEGGAESTLLSLALDEAQPVIARATALDLLRGYGPSPAEAAAALLSHKAPLLRRGAALLQESAAGERRIDRLAPLLEDPIRAVRIAAARLLIDVPDLAFPAQAVLPFEKAAAEYRTSLLASADLPETQMNLAALALRTGYPQAAEAAVKRALALNGHFEDAWLRLGELQHSRSRGAAAVETFRSGLTALPDSGRLHAALGLLQIERGALAEGISELKTAADLRPGDARLRYNLALALSRSNQPQAAEKRMREALSLAPDDPEMLYGLGFLLVEQGRTGEASEIARQLRRLHPQRLEGPALVDEIGRRRSP</sequence>
<dbReference type="Proteomes" id="UP000761264">
    <property type="component" value="Unassembled WGS sequence"/>
</dbReference>
<dbReference type="AlphaFoldDB" id="A0A967K8J4"/>
<dbReference type="Pfam" id="PF14559">
    <property type="entry name" value="TPR_19"/>
    <property type="match status" value="1"/>
</dbReference>
<reference evidence="5" key="1">
    <citation type="submission" date="2020-03" db="EMBL/GenBank/DDBJ databases">
        <title>Genome of Pelagibius litoralis DSM 21314T.</title>
        <authorList>
            <person name="Wang G."/>
        </authorList>
    </citation>
    <scope>NUCLEOTIDE SEQUENCE</scope>
    <source>
        <strain evidence="5">DSM 21314</strain>
    </source>
</reference>
<dbReference type="Gene3D" id="1.25.40.10">
    <property type="entry name" value="Tetratricopeptide repeat domain"/>
    <property type="match status" value="1"/>
</dbReference>
<gene>
    <name evidence="5" type="ORF">HBA54_11835</name>
</gene>
<dbReference type="Pfam" id="PF13435">
    <property type="entry name" value="Cytochrome_C554"/>
    <property type="match status" value="1"/>
</dbReference>
<dbReference type="PANTHER" id="PTHR35038">
    <property type="entry name" value="DISSIMILATORY SULFITE REDUCTASE SIRA"/>
    <property type="match status" value="1"/>
</dbReference>
<keyword evidence="1" id="KW-0732">Signal</keyword>
<feature type="repeat" description="TPR" evidence="2">
    <location>
        <begin position="647"/>
        <end position="680"/>
    </location>
</feature>
<evidence type="ECO:0000259" key="3">
    <source>
        <dbReference type="Pfam" id="PF09699"/>
    </source>
</evidence>
<feature type="domain" description="Cytochrome c-552/4" evidence="4">
    <location>
        <begin position="154"/>
        <end position="193"/>
    </location>
</feature>
<dbReference type="InterPro" id="IPR019734">
    <property type="entry name" value="TPR_rpt"/>
</dbReference>
<protein>
    <submittedName>
        <fullName evidence="5">Tetratricopeptide repeat protein</fullName>
    </submittedName>
</protein>
<dbReference type="Pfam" id="PF13432">
    <property type="entry name" value="TPR_16"/>
    <property type="match status" value="1"/>
</dbReference>
<evidence type="ECO:0000313" key="5">
    <source>
        <dbReference type="EMBL" id="NIA69282.1"/>
    </source>
</evidence>
<dbReference type="SUPFAM" id="SSF48695">
    <property type="entry name" value="Multiheme cytochromes"/>
    <property type="match status" value="1"/>
</dbReference>
<comment type="caution">
    <text evidence="5">The sequence shown here is derived from an EMBL/GenBank/DDBJ whole genome shotgun (WGS) entry which is preliminary data.</text>
</comment>
<name>A0A967K8J4_9PROT</name>
<dbReference type="SMART" id="SM00028">
    <property type="entry name" value="TPR"/>
    <property type="match status" value="5"/>
</dbReference>
<dbReference type="Gene3D" id="1.10.1130.10">
    <property type="entry name" value="Flavocytochrome C3, Chain A"/>
    <property type="match status" value="2"/>
</dbReference>
<evidence type="ECO:0000313" key="6">
    <source>
        <dbReference type="Proteomes" id="UP000761264"/>
    </source>
</evidence>
<keyword evidence="6" id="KW-1185">Reference proteome</keyword>
<dbReference type="InterPro" id="IPR011990">
    <property type="entry name" value="TPR-like_helical_dom_sf"/>
</dbReference>
<evidence type="ECO:0000256" key="1">
    <source>
        <dbReference type="ARBA" id="ARBA00022729"/>
    </source>
</evidence>
<dbReference type="SUPFAM" id="SSF48452">
    <property type="entry name" value="TPR-like"/>
    <property type="match status" value="1"/>
</dbReference>
<dbReference type="Pfam" id="PF09699">
    <property type="entry name" value="Paired_CXXCH_1"/>
    <property type="match status" value="1"/>
</dbReference>
<dbReference type="InterPro" id="IPR010177">
    <property type="entry name" value="Paired_CXXCH_1"/>
</dbReference>
<organism evidence="5 6">
    <name type="scientific">Pelagibius litoralis</name>
    <dbReference type="NCBI Taxonomy" id="374515"/>
    <lineage>
        <taxon>Bacteria</taxon>
        <taxon>Pseudomonadati</taxon>
        <taxon>Pseudomonadota</taxon>
        <taxon>Alphaproteobacteria</taxon>
        <taxon>Rhodospirillales</taxon>
        <taxon>Rhodovibrionaceae</taxon>
        <taxon>Pelagibius</taxon>
    </lineage>
</organism>
<feature type="domain" description="Doubled CXXCH motif" evidence="3">
    <location>
        <begin position="283"/>
        <end position="312"/>
    </location>
</feature>
<dbReference type="GO" id="GO:0016491">
    <property type="term" value="F:oxidoreductase activity"/>
    <property type="evidence" value="ECO:0007669"/>
    <property type="project" value="TreeGrafter"/>
</dbReference>
<dbReference type="CDD" id="cd08168">
    <property type="entry name" value="Cytochrom_C3"/>
    <property type="match status" value="1"/>
</dbReference>